<keyword evidence="2" id="KW-1185">Reference proteome</keyword>
<accession>A0A2Z3GV83</accession>
<evidence type="ECO:0000313" key="2">
    <source>
        <dbReference type="Proteomes" id="UP000245802"/>
    </source>
</evidence>
<proteinExistence type="predicted"/>
<reference evidence="1 2" key="1">
    <citation type="submission" date="2018-01" db="EMBL/GenBank/DDBJ databases">
        <title>G. obscuriglobus.</title>
        <authorList>
            <person name="Franke J."/>
            <person name="Blomberg W."/>
            <person name="Selmecki A."/>
        </authorList>
    </citation>
    <scope>NUCLEOTIDE SEQUENCE [LARGE SCALE GENOMIC DNA]</scope>
    <source>
        <strain evidence="1 2">DSM 5831</strain>
    </source>
</reference>
<sequence length="137" mass="14697">MMTVQVVLLFGTSGQPVSDRMFVMQVVVAVEGLWFAPGTDGPPVRSQRRHRIDAQLFAAPDAEAAYRTAVAWLPGFSDKNHDGPGESTRMFAIGLHQLEEVLPRRSELSTAVGEPYGVDVGGYAPSDVDSDGVSVHG</sequence>
<organism evidence="1 2">
    <name type="scientific">Gemmata obscuriglobus</name>
    <dbReference type="NCBI Taxonomy" id="114"/>
    <lineage>
        <taxon>Bacteria</taxon>
        <taxon>Pseudomonadati</taxon>
        <taxon>Planctomycetota</taxon>
        <taxon>Planctomycetia</taxon>
        <taxon>Gemmatales</taxon>
        <taxon>Gemmataceae</taxon>
        <taxon>Gemmata</taxon>
    </lineage>
</organism>
<dbReference type="KEGG" id="gog:C1280_05065"/>
<dbReference type="Proteomes" id="UP000245802">
    <property type="component" value="Chromosome"/>
</dbReference>
<evidence type="ECO:0000313" key="1">
    <source>
        <dbReference type="EMBL" id="AWM36451.1"/>
    </source>
</evidence>
<name>A0A2Z3GV83_9BACT</name>
<dbReference type="AlphaFoldDB" id="A0A2Z3GV83"/>
<dbReference type="EMBL" id="CP025958">
    <property type="protein sequence ID" value="AWM36451.1"/>
    <property type="molecule type" value="Genomic_DNA"/>
</dbReference>
<protein>
    <submittedName>
        <fullName evidence="1">Uncharacterized protein</fullName>
    </submittedName>
</protein>
<gene>
    <name evidence="1" type="ORF">C1280_05065</name>
</gene>